<dbReference type="Proteomes" id="UP000789525">
    <property type="component" value="Unassembled WGS sequence"/>
</dbReference>
<comment type="caution">
    <text evidence="1">The sequence shown here is derived from an EMBL/GenBank/DDBJ whole genome shotgun (WGS) entry which is preliminary data.</text>
</comment>
<sequence length="535" mass="60779">FSYHPYERKMSGDRYEEHQIEHMDMRANWYRKYFLGRDHPTFIGTIEPYGPMVISIILDTITIKSNREGISWYRYIVRTKELPDDKGVLAGSSVSPFGEPIWDDLLRMINKDFAGGKLTKFITTPELSEELLSLDESRFQKSYKIGVLYCAPSQKTEDEWFSNTKVSLEYDNFLGILGDKIRLQGWQGFKGGLDTKTGETGEYSIYDSGTWNDFEIMYHVSTMLPCGKDKHQITRKKHIGNDIVCIVFQDAPEPFSPLSIRSQFLHVYLVVSPVKTIDGSNAYSVDIVYKDGVPHFGPIPPNPPIFYDTISLKKFLVAAVINGHNAAWKTPKLFEPFIRARSGRIHDFAKRYAPIVLNPLIPPQSPKKIPQDELDNALKRLFVEELKFGGSPPDIMQTKSLLDKGANPNTKIPKPKRLRDQISNELDAHKLPNILFAIILLCDDPVYAKLLINYGCETMPRDKYFPNAFVFAARHKRVEIMRCLLENVPALSDPKSVDAAINEQAIDGDGVTQCGAHLREKSYGTKIWYGIAGLT</sequence>
<protein>
    <submittedName>
        <fullName evidence="1">15113_t:CDS:1</fullName>
    </submittedName>
</protein>
<name>A0ACA9NXS9_9GLOM</name>
<accession>A0ACA9NXS9</accession>
<dbReference type="EMBL" id="CAJVPT010025225">
    <property type="protein sequence ID" value="CAG8674096.1"/>
    <property type="molecule type" value="Genomic_DNA"/>
</dbReference>
<feature type="non-terminal residue" evidence="1">
    <location>
        <position position="1"/>
    </location>
</feature>
<gene>
    <name evidence="1" type="ORF">ACOLOM_LOCUS9065</name>
</gene>
<keyword evidence="2" id="KW-1185">Reference proteome</keyword>
<organism evidence="1 2">
    <name type="scientific">Acaulospora colombiana</name>
    <dbReference type="NCBI Taxonomy" id="27376"/>
    <lineage>
        <taxon>Eukaryota</taxon>
        <taxon>Fungi</taxon>
        <taxon>Fungi incertae sedis</taxon>
        <taxon>Mucoromycota</taxon>
        <taxon>Glomeromycotina</taxon>
        <taxon>Glomeromycetes</taxon>
        <taxon>Diversisporales</taxon>
        <taxon>Acaulosporaceae</taxon>
        <taxon>Acaulospora</taxon>
    </lineage>
</organism>
<evidence type="ECO:0000313" key="1">
    <source>
        <dbReference type="EMBL" id="CAG8674096.1"/>
    </source>
</evidence>
<evidence type="ECO:0000313" key="2">
    <source>
        <dbReference type="Proteomes" id="UP000789525"/>
    </source>
</evidence>
<feature type="non-terminal residue" evidence="1">
    <location>
        <position position="535"/>
    </location>
</feature>
<reference evidence="1" key="1">
    <citation type="submission" date="2021-06" db="EMBL/GenBank/DDBJ databases">
        <authorList>
            <person name="Kallberg Y."/>
            <person name="Tangrot J."/>
            <person name="Rosling A."/>
        </authorList>
    </citation>
    <scope>NUCLEOTIDE SEQUENCE</scope>
    <source>
        <strain evidence="1">CL356</strain>
    </source>
</reference>
<proteinExistence type="predicted"/>